<keyword evidence="1" id="KW-0472">Membrane</keyword>
<feature type="transmembrane region" description="Helical" evidence="1">
    <location>
        <begin position="41"/>
        <end position="62"/>
    </location>
</feature>
<dbReference type="AlphaFoldDB" id="A0A5B9D8A3"/>
<protein>
    <submittedName>
        <fullName evidence="2">Uncharacterized protein</fullName>
    </submittedName>
</protein>
<keyword evidence="3" id="KW-1185">Reference proteome</keyword>
<name>A0A5B9D8A3_9ARCH</name>
<reference evidence="2 3" key="2">
    <citation type="journal article" date="2024" name="Int. J. Syst. Evol. Microbiol.">
        <title>Promethearchaeum syntrophicum gen. nov., sp. nov., an anaerobic, obligately syntrophic archaeon, the first isolate of the lineage 'Asgard' archaea, and proposal of the new archaeal phylum Promethearchaeota phyl. nov. and kingdom Promethearchaeati regn. nov.</title>
        <authorList>
            <person name="Imachi H."/>
            <person name="Nobu M.K."/>
            <person name="Kato S."/>
            <person name="Takaki Y."/>
            <person name="Miyazaki M."/>
            <person name="Miyata M."/>
            <person name="Ogawara M."/>
            <person name="Saito Y."/>
            <person name="Sakai S."/>
            <person name="Tahara Y.O."/>
            <person name="Takano Y."/>
            <person name="Tasumi E."/>
            <person name="Uematsu K."/>
            <person name="Yoshimura T."/>
            <person name="Itoh T."/>
            <person name="Ohkuma M."/>
            <person name="Takai K."/>
        </authorList>
    </citation>
    <scope>NUCLEOTIDE SEQUENCE [LARGE SCALE GENOMIC DNA]</scope>
    <source>
        <strain evidence="2 3">MK-D1</strain>
    </source>
</reference>
<dbReference type="Proteomes" id="UP000321408">
    <property type="component" value="Chromosome"/>
</dbReference>
<proteinExistence type="predicted"/>
<accession>A0A5B9D8A3</accession>
<evidence type="ECO:0000313" key="2">
    <source>
        <dbReference type="EMBL" id="QEE14980.1"/>
    </source>
</evidence>
<dbReference type="GeneID" id="41328802"/>
<feature type="transmembrane region" description="Helical" evidence="1">
    <location>
        <begin position="12"/>
        <end position="35"/>
    </location>
</feature>
<reference evidence="2 3" key="1">
    <citation type="journal article" date="2020" name="Nature">
        <title>Isolation of an archaeon at the prokaryote-eukaryote interface.</title>
        <authorList>
            <person name="Imachi H."/>
            <person name="Nobu M.K."/>
            <person name="Nakahara N."/>
            <person name="Morono Y."/>
            <person name="Ogawara M."/>
            <person name="Takaki Y."/>
            <person name="Takano Y."/>
            <person name="Uematsu K."/>
            <person name="Ikuta T."/>
            <person name="Ito M."/>
            <person name="Matsui Y."/>
            <person name="Miyazaki M."/>
            <person name="Murata K."/>
            <person name="Saito Y."/>
            <person name="Sakai S."/>
            <person name="Song C."/>
            <person name="Tasumi E."/>
            <person name="Yamanaka Y."/>
            <person name="Yamaguchi T."/>
            <person name="Kamagata Y."/>
            <person name="Tamaki H."/>
            <person name="Takai K."/>
        </authorList>
    </citation>
    <scope>NUCLEOTIDE SEQUENCE [LARGE SCALE GENOMIC DNA]</scope>
    <source>
        <strain evidence="2 3">MK-D1</strain>
    </source>
</reference>
<keyword evidence="1" id="KW-1133">Transmembrane helix</keyword>
<organism evidence="2 3">
    <name type="scientific">Promethearchaeum syntrophicum</name>
    <dbReference type="NCBI Taxonomy" id="2594042"/>
    <lineage>
        <taxon>Archaea</taxon>
        <taxon>Promethearchaeati</taxon>
        <taxon>Promethearchaeota</taxon>
        <taxon>Promethearchaeia</taxon>
        <taxon>Promethearchaeales</taxon>
        <taxon>Promethearchaeaceae</taxon>
        <taxon>Promethearchaeum</taxon>
    </lineage>
</organism>
<gene>
    <name evidence="2" type="ORF">DSAG12_00803</name>
</gene>
<evidence type="ECO:0000313" key="3">
    <source>
        <dbReference type="Proteomes" id="UP000321408"/>
    </source>
</evidence>
<dbReference type="KEGG" id="psyt:DSAG12_00803"/>
<keyword evidence="1" id="KW-0812">Transmembrane</keyword>
<dbReference type="EMBL" id="CP042905">
    <property type="protein sequence ID" value="QEE14980.1"/>
    <property type="molecule type" value="Genomic_DNA"/>
</dbReference>
<dbReference type="RefSeq" id="WP_147661911.1">
    <property type="nucleotide sequence ID" value="NZ_CP042905.2"/>
</dbReference>
<sequence>MDLNLSKINKKFLIKGAIYALMLMVAPILGILMRSGGSNQYLIFGFVAAINIIAVIGVFKMLKDDLFEEEKEEIHDKKKKITETTK</sequence>
<evidence type="ECO:0000256" key="1">
    <source>
        <dbReference type="SAM" id="Phobius"/>
    </source>
</evidence>